<evidence type="ECO:0000313" key="1">
    <source>
        <dbReference type="EMBL" id="PIY88756.1"/>
    </source>
</evidence>
<proteinExistence type="predicted"/>
<gene>
    <name evidence="1" type="ORF">COY73_02940</name>
</gene>
<comment type="caution">
    <text evidence="1">The sequence shown here is derived from an EMBL/GenBank/DDBJ whole genome shotgun (WGS) entry which is preliminary data.</text>
</comment>
<organism evidence="1 2">
    <name type="scientific">Candidatus Nealsonbacteria bacterium CG_4_10_14_0_8_um_filter_37_14</name>
    <dbReference type="NCBI Taxonomy" id="1974684"/>
    <lineage>
        <taxon>Bacteria</taxon>
        <taxon>Candidatus Nealsoniibacteriota</taxon>
    </lineage>
</organism>
<protein>
    <submittedName>
        <fullName evidence="1">Uncharacterized protein</fullName>
    </submittedName>
</protein>
<sequence length="105" mass="12279">MPLILIHGEKIESDVLKITDEQVGLKEPKEIELILFRNDDKKKLQIELQMPWGRYTVESFKYGNAKELSTVQEIAKRRYSALLEALKNRKAKIEMGKFFSIIVKE</sequence>
<dbReference type="AlphaFoldDB" id="A0A2M7R6B3"/>
<dbReference type="EMBL" id="PFLW01000071">
    <property type="protein sequence ID" value="PIY88756.1"/>
    <property type="molecule type" value="Genomic_DNA"/>
</dbReference>
<reference evidence="2" key="1">
    <citation type="submission" date="2017-09" db="EMBL/GenBank/DDBJ databases">
        <title>Depth-based differentiation of microbial function through sediment-hosted aquifers and enrichment of novel symbionts in the deep terrestrial subsurface.</title>
        <authorList>
            <person name="Probst A.J."/>
            <person name="Ladd B."/>
            <person name="Jarett J.K."/>
            <person name="Geller-Mcgrath D.E."/>
            <person name="Sieber C.M.K."/>
            <person name="Emerson J.B."/>
            <person name="Anantharaman K."/>
            <person name="Thomas B.C."/>
            <person name="Malmstrom R."/>
            <person name="Stieglmeier M."/>
            <person name="Klingl A."/>
            <person name="Woyke T."/>
            <person name="Ryan C.M."/>
            <person name="Banfield J.F."/>
        </authorList>
    </citation>
    <scope>NUCLEOTIDE SEQUENCE [LARGE SCALE GENOMIC DNA]</scope>
</reference>
<name>A0A2M7R6B3_9BACT</name>
<evidence type="ECO:0000313" key="2">
    <source>
        <dbReference type="Proteomes" id="UP000230767"/>
    </source>
</evidence>
<dbReference type="Proteomes" id="UP000230767">
    <property type="component" value="Unassembled WGS sequence"/>
</dbReference>
<accession>A0A2M7R6B3</accession>